<dbReference type="EMBL" id="CACTIH010002021">
    <property type="protein sequence ID" value="CAA2971656.1"/>
    <property type="molecule type" value="Genomic_DNA"/>
</dbReference>
<dbReference type="InterPro" id="IPR019587">
    <property type="entry name" value="Polyketide_cyclase/dehydratase"/>
</dbReference>
<keyword evidence="2" id="KW-1185">Reference proteome</keyword>
<sequence length="169" mass="19245">MAIESQPIWEAKVSKKLNKHKPEDVWPFLEDFCSFNKWLPSIDTCYKVGGVEGRPGLVRYCAATLPPPPDGNGGEETIKWCHERLLEVDPIKKYLSYDVLDNNMGFKSYKSTLEVLPSMDGDDDQKGCLIEWSFFADPIEGLRFEDMVAYLDSCLQGMAENIERALENK</sequence>
<dbReference type="GO" id="GO:0004864">
    <property type="term" value="F:protein phosphatase inhibitor activity"/>
    <property type="evidence" value="ECO:0007669"/>
    <property type="project" value="UniProtKB-ARBA"/>
</dbReference>
<dbReference type="AlphaFoldDB" id="A0A8S0QZT9"/>
<dbReference type="SUPFAM" id="SSF55961">
    <property type="entry name" value="Bet v1-like"/>
    <property type="match status" value="1"/>
</dbReference>
<dbReference type="InterPro" id="IPR023393">
    <property type="entry name" value="START-like_dom_sf"/>
</dbReference>
<dbReference type="Proteomes" id="UP000594638">
    <property type="component" value="Unassembled WGS sequence"/>
</dbReference>
<evidence type="ECO:0000313" key="1">
    <source>
        <dbReference type="EMBL" id="CAA2971656.1"/>
    </source>
</evidence>
<evidence type="ECO:0000313" key="2">
    <source>
        <dbReference type="Proteomes" id="UP000594638"/>
    </source>
</evidence>
<evidence type="ECO:0008006" key="3">
    <source>
        <dbReference type="Google" id="ProtNLM"/>
    </source>
</evidence>
<reference evidence="1 2" key="1">
    <citation type="submission" date="2019-12" db="EMBL/GenBank/DDBJ databases">
        <authorList>
            <person name="Alioto T."/>
            <person name="Alioto T."/>
            <person name="Gomez Garrido J."/>
        </authorList>
    </citation>
    <scope>NUCLEOTIDE SEQUENCE [LARGE SCALE GENOMIC DNA]</scope>
</reference>
<dbReference type="OrthoDB" id="1592664at2759"/>
<dbReference type="FunFam" id="3.30.530.20:FF:000064">
    <property type="entry name" value="Lachrymatory-factor synthase"/>
    <property type="match status" value="1"/>
</dbReference>
<comment type="caution">
    <text evidence="1">The sequence shown here is derived from an EMBL/GenBank/DDBJ whole genome shotgun (WGS) entry which is preliminary data.</text>
</comment>
<dbReference type="PANTHER" id="PTHR33789">
    <property type="entry name" value="LACHRYMATORY-FACTOR SYNTHASE"/>
    <property type="match status" value="1"/>
</dbReference>
<dbReference type="Gene3D" id="3.30.530.20">
    <property type="match status" value="1"/>
</dbReference>
<gene>
    <name evidence="1" type="ORF">OLEA9_A065733</name>
</gene>
<dbReference type="Pfam" id="PF10604">
    <property type="entry name" value="Polyketide_cyc2"/>
    <property type="match status" value="1"/>
</dbReference>
<accession>A0A8S0QZT9</accession>
<dbReference type="PANTHER" id="PTHR33789:SF11">
    <property type="entry name" value="OS05G0202300 PROTEIN"/>
    <property type="match status" value="1"/>
</dbReference>
<proteinExistence type="predicted"/>
<dbReference type="Gramene" id="OE9A065733T1">
    <property type="protein sequence ID" value="OE9A065733C1"/>
    <property type="gene ID" value="OE9A065733"/>
</dbReference>
<organism evidence="1 2">
    <name type="scientific">Olea europaea subsp. europaea</name>
    <dbReference type="NCBI Taxonomy" id="158383"/>
    <lineage>
        <taxon>Eukaryota</taxon>
        <taxon>Viridiplantae</taxon>
        <taxon>Streptophyta</taxon>
        <taxon>Embryophyta</taxon>
        <taxon>Tracheophyta</taxon>
        <taxon>Spermatophyta</taxon>
        <taxon>Magnoliopsida</taxon>
        <taxon>eudicotyledons</taxon>
        <taxon>Gunneridae</taxon>
        <taxon>Pentapetalae</taxon>
        <taxon>asterids</taxon>
        <taxon>lamiids</taxon>
        <taxon>Lamiales</taxon>
        <taxon>Oleaceae</taxon>
        <taxon>Oleeae</taxon>
        <taxon>Olea</taxon>
    </lineage>
</organism>
<protein>
    <recommendedName>
        <fullName evidence="3">Lachrymatory factor synthase</fullName>
    </recommendedName>
</protein>
<dbReference type="InterPro" id="IPR053249">
    <property type="entry name" value="LFS"/>
</dbReference>
<name>A0A8S0QZT9_OLEEU</name>
<dbReference type="CDD" id="cd07821">
    <property type="entry name" value="PYR_PYL_RCAR_like"/>
    <property type="match status" value="1"/>
</dbReference>